<evidence type="ECO:0000313" key="4">
    <source>
        <dbReference type="Proteomes" id="UP000058613"/>
    </source>
</evidence>
<evidence type="ECO:0000256" key="2">
    <source>
        <dbReference type="ARBA" id="ARBA00022840"/>
    </source>
</evidence>
<accession>A0A0P0N2J5</accession>
<dbReference type="RefSeq" id="WP_055408449.1">
    <property type="nucleotide sequence ID" value="NZ_CP013011.1"/>
</dbReference>
<dbReference type="KEGG" id="pdl:Pyrde_0801"/>
<dbReference type="PANTHER" id="PTHR42961:SF2">
    <property type="entry name" value="IRON-SULFUR PROTEIN NUBPL"/>
    <property type="match status" value="1"/>
</dbReference>
<dbReference type="OrthoDB" id="85513at2157"/>
<dbReference type="Proteomes" id="UP000058613">
    <property type="component" value="Chromosome"/>
</dbReference>
<reference evidence="3 4" key="1">
    <citation type="submission" date="2015-10" db="EMBL/GenBank/DDBJ databases">
        <title>Complete genome sequence of hyperthermophilic archaeon Pyrodictium delaneyi Su06.</title>
        <authorList>
            <person name="Jung J.-H."/>
            <person name="Lin J."/>
            <person name="Holden J.F."/>
            <person name="Park C.-S."/>
        </authorList>
    </citation>
    <scope>NUCLEOTIDE SEQUENCE [LARGE SCALE GENOMIC DNA]</scope>
    <source>
        <strain evidence="3 4">Su06</strain>
    </source>
</reference>
<name>A0A0P0N2J5_9CREN</name>
<dbReference type="InterPro" id="IPR044304">
    <property type="entry name" value="NUBPL-like"/>
</dbReference>
<dbReference type="AlphaFoldDB" id="A0A0P0N2J5"/>
<dbReference type="Pfam" id="PF10609">
    <property type="entry name" value="ParA"/>
    <property type="match status" value="1"/>
</dbReference>
<dbReference type="EMBL" id="CP013011">
    <property type="protein sequence ID" value="ALL00851.1"/>
    <property type="molecule type" value="Genomic_DNA"/>
</dbReference>
<dbReference type="SUPFAM" id="SSF52540">
    <property type="entry name" value="P-loop containing nucleoside triphosphate hydrolases"/>
    <property type="match status" value="1"/>
</dbReference>
<dbReference type="InterPro" id="IPR027417">
    <property type="entry name" value="P-loop_NTPase"/>
</dbReference>
<keyword evidence="1" id="KW-0547">Nucleotide-binding</keyword>
<evidence type="ECO:0000313" key="3">
    <source>
        <dbReference type="EMBL" id="ALL00851.1"/>
    </source>
</evidence>
<dbReference type="STRING" id="1273541.Pyrde_0801"/>
<dbReference type="GO" id="GO:0051539">
    <property type="term" value="F:4 iron, 4 sulfur cluster binding"/>
    <property type="evidence" value="ECO:0007669"/>
    <property type="project" value="TreeGrafter"/>
</dbReference>
<dbReference type="InterPro" id="IPR033756">
    <property type="entry name" value="YlxH/NBP35"/>
</dbReference>
<protein>
    <submittedName>
        <fullName evidence="3">ATPase involved in chromosome partitioning, ParA/MinD family</fullName>
    </submittedName>
</protein>
<dbReference type="GeneID" id="26099141"/>
<gene>
    <name evidence="3" type="ORF">Pyrde_0801</name>
</gene>
<dbReference type="GO" id="GO:0016226">
    <property type="term" value="P:iron-sulfur cluster assembly"/>
    <property type="evidence" value="ECO:0007669"/>
    <property type="project" value="InterPro"/>
</dbReference>
<sequence>MEQFGSIDPRLTGARLMLSKVKAVVPVMSAKGGVGKTLVAVLTALHAARMGRRVGLLDLDVTSPSAHIALGVDPQKLQPEERDGVVPPDVAGVKFMTVAFYTWDKPTPLRGPAVDDAIREVLAVTNWGELDLLVVDTPPGLRDEALDVLEYLPRPRVLAVATPSRLARAGVERLLAILEEQGLERYIVENMAIGAVGLEELAEKYHARYLGRIRYDPGVEEALGSPEKLLDTDMAKDVEQIAKKLLEELGL</sequence>
<proteinExistence type="predicted"/>
<keyword evidence="2" id="KW-0067">ATP-binding</keyword>
<dbReference type="GO" id="GO:0005524">
    <property type="term" value="F:ATP binding"/>
    <property type="evidence" value="ECO:0007669"/>
    <property type="project" value="UniProtKB-KW"/>
</dbReference>
<dbReference type="Gene3D" id="3.40.50.300">
    <property type="entry name" value="P-loop containing nucleotide triphosphate hydrolases"/>
    <property type="match status" value="1"/>
</dbReference>
<evidence type="ECO:0000256" key="1">
    <source>
        <dbReference type="ARBA" id="ARBA00022741"/>
    </source>
</evidence>
<dbReference type="PANTHER" id="PTHR42961">
    <property type="entry name" value="IRON-SULFUR PROTEIN NUBPL"/>
    <property type="match status" value="1"/>
</dbReference>
<organism evidence="3 4">
    <name type="scientific">Pyrodictium delaneyi</name>
    <dbReference type="NCBI Taxonomy" id="1273541"/>
    <lineage>
        <taxon>Archaea</taxon>
        <taxon>Thermoproteota</taxon>
        <taxon>Thermoprotei</taxon>
        <taxon>Desulfurococcales</taxon>
        <taxon>Pyrodictiaceae</taxon>
        <taxon>Pyrodictium</taxon>
    </lineage>
</organism>